<evidence type="ECO:0000313" key="4">
    <source>
        <dbReference type="Proteomes" id="UP001593940"/>
    </source>
</evidence>
<reference evidence="3 4" key="1">
    <citation type="submission" date="2024-09" db="EMBL/GenBank/DDBJ databases">
        <title>Nodulacao em especies de Leguminosae Basais da Amazonia e Caracterizacao dos Rizobios e Bacterias Associadas aos Nodulos.</title>
        <authorList>
            <person name="Jambeiro I.C.A."/>
            <person name="Lopes I.S."/>
            <person name="Aguiar E.R.G.R."/>
            <person name="Santos A.F.J."/>
            <person name="Dos Santos J.M.F."/>
            <person name="Gross E."/>
        </authorList>
    </citation>
    <scope>NUCLEOTIDE SEQUENCE [LARGE SCALE GENOMIC DNA]</scope>
    <source>
        <strain evidence="3 4">BRUESC1165</strain>
    </source>
</reference>
<sequence length="51" mass="5615">MPGSSRIDNTVRNTLSEIGTRRPSPGPVLIHLVFGAVLGWIYGVLLDRPER</sequence>
<evidence type="ECO:0000256" key="2">
    <source>
        <dbReference type="SAM" id="Phobius"/>
    </source>
</evidence>
<organism evidence="3 4">
    <name type="scientific">Microvirga arabica</name>
    <dbReference type="NCBI Taxonomy" id="1128671"/>
    <lineage>
        <taxon>Bacteria</taxon>
        <taxon>Pseudomonadati</taxon>
        <taxon>Pseudomonadota</taxon>
        <taxon>Alphaproteobacteria</taxon>
        <taxon>Hyphomicrobiales</taxon>
        <taxon>Methylobacteriaceae</taxon>
        <taxon>Microvirga</taxon>
    </lineage>
</organism>
<comment type="caution">
    <text evidence="3">The sequence shown here is derived from an EMBL/GenBank/DDBJ whole genome shotgun (WGS) entry which is preliminary data.</text>
</comment>
<keyword evidence="2" id="KW-1133">Transmembrane helix</keyword>
<dbReference type="RefSeq" id="WP_166802190.1">
    <property type="nucleotide sequence ID" value="NZ_JBHOMY010000038.1"/>
</dbReference>
<proteinExistence type="predicted"/>
<accession>A0ABV6Y9N7</accession>
<keyword evidence="2" id="KW-0812">Transmembrane</keyword>
<feature type="region of interest" description="Disordered" evidence="1">
    <location>
        <begin position="1"/>
        <end position="23"/>
    </location>
</feature>
<feature type="transmembrane region" description="Helical" evidence="2">
    <location>
        <begin position="28"/>
        <end position="46"/>
    </location>
</feature>
<gene>
    <name evidence="3" type="ORF">ACETIH_14965</name>
</gene>
<dbReference type="Proteomes" id="UP001593940">
    <property type="component" value="Unassembled WGS sequence"/>
</dbReference>
<evidence type="ECO:0000313" key="3">
    <source>
        <dbReference type="EMBL" id="MFC1457986.1"/>
    </source>
</evidence>
<dbReference type="EMBL" id="JBHOMY010000038">
    <property type="protein sequence ID" value="MFC1457986.1"/>
    <property type="molecule type" value="Genomic_DNA"/>
</dbReference>
<evidence type="ECO:0000256" key="1">
    <source>
        <dbReference type="SAM" id="MobiDB-lite"/>
    </source>
</evidence>
<feature type="compositionally biased region" description="Polar residues" evidence="1">
    <location>
        <begin position="1"/>
        <end position="17"/>
    </location>
</feature>
<protein>
    <submittedName>
        <fullName evidence="3">Uncharacterized protein</fullName>
    </submittedName>
</protein>
<keyword evidence="2" id="KW-0472">Membrane</keyword>
<keyword evidence="4" id="KW-1185">Reference proteome</keyword>
<name>A0ABV6Y9N7_9HYPH</name>